<evidence type="ECO:0000313" key="2">
    <source>
        <dbReference type="EMBL" id="GES40052.1"/>
    </source>
</evidence>
<dbReference type="EMBL" id="BLAH01000172">
    <property type="protein sequence ID" value="GES40052.1"/>
    <property type="molecule type" value="Genomic_DNA"/>
</dbReference>
<accession>A0A0F6VF97</accession>
<accession>A0A059MJW9</accession>
<evidence type="ECO:0000256" key="1">
    <source>
        <dbReference type="SAM" id="Phobius"/>
    </source>
</evidence>
<proteinExistence type="predicted"/>
<name>A0A059MJW9_9NOCA</name>
<evidence type="ECO:0000313" key="5">
    <source>
        <dbReference type="Proteomes" id="UP001163947"/>
    </source>
</evidence>
<reference evidence="3" key="3">
    <citation type="submission" date="2022-09" db="EMBL/GenBank/DDBJ databases">
        <title>The genome sequence of Rhodococcus aetherivorans N1.</title>
        <authorList>
            <person name="Jiang W."/>
        </authorList>
    </citation>
    <scope>NUCLEOTIDE SEQUENCE</scope>
    <source>
        <strain evidence="3">N1</strain>
    </source>
</reference>
<reference evidence="2" key="2">
    <citation type="submission" date="2019-10" db="EMBL/GenBank/DDBJ databases">
        <title>Draft genome sequence of Rhodococcus aetherivorans JCM 14343.</title>
        <authorList>
            <person name="Inoue D."/>
            <person name="Nakazawa M."/>
            <person name="Yamamoto N."/>
            <person name="Sei K."/>
            <person name="Ike M."/>
        </authorList>
    </citation>
    <scope>NUCLEOTIDE SEQUENCE</scope>
    <source>
        <strain evidence="2">JCM 14343</strain>
    </source>
</reference>
<sequence>MRALKGLLNAVLGILTAVLGAVVGILAAVVWLVGGLLCVTIILIPLGIPVMRLARRLFALGKQVRRLP</sequence>
<protein>
    <recommendedName>
        <fullName evidence="6">Integral membrane protein</fullName>
    </recommendedName>
</protein>
<dbReference type="Proteomes" id="UP001163947">
    <property type="component" value="Chromosome"/>
</dbReference>
<dbReference type="Proteomes" id="UP000325466">
    <property type="component" value="Unassembled WGS sequence"/>
</dbReference>
<evidence type="ECO:0000313" key="4">
    <source>
        <dbReference type="Proteomes" id="UP000325466"/>
    </source>
</evidence>
<dbReference type="GeneID" id="83618880"/>
<evidence type="ECO:0000313" key="3">
    <source>
        <dbReference type="EMBL" id="UYF94319.1"/>
    </source>
</evidence>
<feature type="transmembrane region" description="Helical" evidence="1">
    <location>
        <begin position="7"/>
        <end position="27"/>
    </location>
</feature>
<dbReference type="EMBL" id="CP106982">
    <property type="protein sequence ID" value="UYF94319.1"/>
    <property type="molecule type" value="Genomic_DNA"/>
</dbReference>
<dbReference type="KEGG" id="rav:AAT18_00555"/>
<keyword evidence="1" id="KW-1133">Transmembrane helix</keyword>
<gene>
    <name evidence="3" type="ORF">OCS65_00640</name>
    <name evidence="2" type="ORF">RAJCM14343_5330</name>
</gene>
<reference evidence="2 4" key="1">
    <citation type="journal article" date="2018" name="Biodegradation">
        <title>1,4-Dioxane degradation characteristics of Rhodococcus aetherivorans JCM 14343.</title>
        <authorList>
            <person name="Inoue D."/>
            <person name="Tsunoda T."/>
            <person name="Yamamoto N."/>
            <person name="Ike M."/>
            <person name="Sei K."/>
        </authorList>
    </citation>
    <scope>NUCLEOTIDE SEQUENCE [LARGE SCALE GENOMIC DNA]</scope>
    <source>
        <strain evidence="2 4">JCM 14343</strain>
    </source>
</reference>
<keyword evidence="1" id="KW-0472">Membrane</keyword>
<keyword evidence="4" id="KW-1185">Reference proteome</keyword>
<organism evidence="3 5">
    <name type="scientific">Rhodococcus aetherivorans</name>
    <dbReference type="NCBI Taxonomy" id="191292"/>
    <lineage>
        <taxon>Bacteria</taxon>
        <taxon>Bacillati</taxon>
        <taxon>Actinomycetota</taxon>
        <taxon>Actinomycetes</taxon>
        <taxon>Mycobacteriales</taxon>
        <taxon>Nocardiaceae</taxon>
        <taxon>Rhodococcus</taxon>
    </lineage>
</organism>
<dbReference type="AlphaFoldDB" id="A0A059MJW9"/>
<accession>N1LYX4</accession>
<evidence type="ECO:0008006" key="6">
    <source>
        <dbReference type="Google" id="ProtNLM"/>
    </source>
</evidence>
<dbReference type="RefSeq" id="WP_006931527.1">
    <property type="nucleotide sequence ID" value="NZ_BAAAYP010000075.1"/>
</dbReference>
<keyword evidence="1" id="KW-0812">Transmembrane</keyword>
<feature type="transmembrane region" description="Helical" evidence="1">
    <location>
        <begin position="33"/>
        <end position="54"/>
    </location>
</feature>